<dbReference type="RefSeq" id="WP_117126191.1">
    <property type="nucleotide sequence ID" value="NZ_UJZG01000001.1"/>
</dbReference>
<proteinExistence type="predicted"/>
<accession>A0A8B4TLQ4</accession>
<dbReference type="Proteomes" id="UP000257712">
    <property type="component" value="Unassembled WGS sequence"/>
</dbReference>
<organism evidence="1 2">
    <name type="scientific">Klebsiella quasivariicola</name>
    <dbReference type="NCBI Taxonomy" id="2026240"/>
    <lineage>
        <taxon>Bacteria</taxon>
        <taxon>Pseudomonadati</taxon>
        <taxon>Pseudomonadota</taxon>
        <taxon>Gammaproteobacteria</taxon>
        <taxon>Enterobacterales</taxon>
        <taxon>Enterobacteriaceae</taxon>
        <taxon>Klebsiella/Raoultella group</taxon>
        <taxon>Klebsiella</taxon>
        <taxon>Klebsiella pneumoniae complex</taxon>
    </lineage>
</organism>
<dbReference type="EMBL" id="UJZG01000001">
    <property type="protein sequence ID" value="SXD86817.1"/>
    <property type="molecule type" value="Genomic_DNA"/>
</dbReference>
<gene>
    <name evidence="1" type="ORF">SAMEA3538780_00417</name>
</gene>
<protein>
    <submittedName>
        <fullName evidence="1">Uncharacterized protein</fullName>
    </submittedName>
</protein>
<sequence>MAFYTVPYKDLMSLPEISSDAKILYLHLESWFNYCRNNKKKCIVYFNQIESGTGLDTTKIIGACRELMEHKFMKSHPEKNAVCVESMFTMEE</sequence>
<evidence type="ECO:0000313" key="1">
    <source>
        <dbReference type="EMBL" id="SXD86817.1"/>
    </source>
</evidence>
<dbReference type="AlphaFoldDB" id="A0A8B4TLQ4"/>
<evidence type="ECO:0000313" key="2">
    <source>
        <dbReference type="Proteomes" id="UP000257712"/>
    </source>
</evidence>
<name>A0A8B4TLQ4_9ENTR</name>
<comment type="caution">
    <text evidence="1">The sequence shown here is derived from an EMBL/GenBank/DDBJ whole genome shotgun (WGS) entry which is preliminary data.</text>
</comment>
<reference evidence="1 2" key="1">
    <citation type="submission" date="2018-08" db="EMBL/GenBank/DDBJ databases">
        <authorList>
            <consortium name="Pathogen Informatics"/>
        </authorList>
    </citation>
    <scope>NUCLEOTIDE SEQUENCE [LARGE SCALE GENOMIC DNA]</scope>
    <source>
        <strain evidence="1 2">EuSCAPE_IT371</strain>
    </source>
</reference>